<dbReference type="EMBL" id="JAFREP010000024">
    <property type="protein sequence ID" value="MBO1321412.1"/>
    <property type="molecule type" value="Genomic_DNA"/>
</dbReference>
<evidence type="ECO:0000313" key="1">
    <source>
        <dbReference type="EMBL" id="MBO1321412.1"/>
    </source>
</evidence>
<keyword evidence="2" id="KW-1185">Reference proteome</keyword>
<organism evidence="1 2">
    <name type="scientific">Acanthopleuribacter pedis</name>
    <dbReference type="NCBI Taxonomy" id="442870"/>
    <lineage>
        <taxon>Bacteria</taxon>
        <taxon>Pseudomonadati</taxon>
        <taxon>Acidobacteriota</taxon>
        <taxon>Holophagae</taxon>
        <taxon>Acanthopleuribacterales</taxon>
        <taxon>Acanthopleuribacteraceae</taxon>
        <taxon>Acanthopleuribacter</taxon>
    </lineage>
</organism>
<reference evidence="1" key="1">
    <citation type="submission" date="2021-03" db="EMBL/GenBank/DDBJ databases">
        <authorList>
            <person name="Wang G."/>
        </authorList>
    </citation>
    <scope>NUCLEOTIDE SEQUENCE</scope>
    <source>
        <strain evidence="1">KCTC 12899</strain>
    </source>
</reference>
<dbReference type="AlphaFoldDB" id="A0A8J7Q6H2"/>
<accession>A0A8J7Q6H2</accession>
<dbReference type="Proteomes" id="UP000664417">
    <property type="component" value="Unassembled WGS sequence"/>
</dbReference>
<evidence type="ECO:0000313" key="2">
    <source>
        <dbReference type="Proteomes" id="UP000664417"/>
    </source>
</evidence>
<sequence>MNVFFSAEVVNDDTCYRALDEMVFHFERGRHVWDVANFEDLDQSGWFQEAGRSNPRPLFEKFLRDSLLPKERLAHSIHITVQTTTTSDHQLSPEDARRSLARQVIVAVENPHTDGCFLRAMLAAYARQDLLADENETWKLERMGGYGEVAKVIAEVRAMSPGPVRMMVLADSDRDYPGHESATITKVTRSCTEAGIPFHILEKRSIENYIPHRIWFNKGPRKNRHWIRLFWNLNQEQRDHFPIKRGLSLHMKKGSTAFKEDAKEVETLYRVVPKTHREVLRNGAGEVAHQFTEEVITEDDINLLCPNHPNEIKELIQKLESLI</sequence>
<comment type="caution">
    <text evidence="1">The sequence shown here is derived from an EMBL/GenBank/DDBJ whole genome shotgun (WGS) entry which is preliminary data.</text>
</comment>
<protein>
    <submittedName>
        <fullName evidence="1">Uncharacterized protein</fullName>
    </submittedName>
</protein>
<gene>
    <name evidence="1" type="ORF">J3U88_23220</name>
</gene>
<dbReference type="RefSeq" id="WP_207861386.1">
    <property type="nucleotide sequence ID" value="NZ_JAFREP010000024.1"/>
</dbReference>
<name>A0A8J7Q6H2_9BACT</name>
<proteinExistence type="predicted"/>